<dbReference type="Proteomes" id="UP000051658">
    <property type="component" value="Unassembled WGS sequence"/>
</dbReference>
<keyword evidence="2" id="KW-1185">Reference proteome</keyword>
<dbReference type="AlphaFoldDB" id="A0A0R2HXD2"/>
<dbReference type="Pfam" id="PF04237">
    <property type="entry name" value="YjbR"/>
    <property type="match status" value="1"/>
</dbReference>
<dbReference type="InterPro" id="IPR007351">
    <property type="entry name" value="YjbR"/>
</dbReference>
<proteinExistence type="predicted"/>
<protein>
    <recommendedName>
        <fullName evidence="3">MmcQ/YjbR family DNA-binding protein</fullName>
    </recommendedName>
</protein>
<evidence type="ECO:0008006" key="3">
    <source>
        <dbReference type="Google" id="ProtNLM"/>
    </source>
</evidence>
<dbReference type="PANTHER" id="PTHR35145:SF1">
    <property type="entry name" value="CYTOPLASMIC PROTEIN"/>
    <property type="match status" value="1"/>
</dbReference>
<dbReference type="PATRIC" id="fig|1449336.4.peg.671"/>
<reference evidence="1 2" key="1">
    <citation type="journal article" date="2015" name="Genome Announc.">
        <title>Expanding the biotechnology potential of lactobacilli through comparative genomics of 213 strains and associated genera.</title>
        <authorList>
            <person name="Sun Z."/>
            <person name="Harris H.M."/>
            <person name="McCann A."/>
            <person name="Guo C."/>
            <person name="Argimon S."/>
            <person name="Zhang W."/>
            <person name="Yang X."/>
            <person name="Jeffery I.B."/>
            <person name="Cooney J.C."/>
            <person name="Kagawa T.F."/>
            <person name="Liu W."/>
            <person name="Song Y."/>
            <person name="Salvetti E."/>
            <person name="Wrobel A."/>
            <person name="Rasinkangas P."/>
            <person name="Parkhill J."/>
            <person name="Rea M.C."/>
            <person name="O'Sullivan O."/>
            <person name="Ritari J."/>
            <person name="Douillard F.P."/>
            <person name="Paul Ross R."/>
            <person name="Yang R."/>
            <person name="Briner A.E."/>
            <person name="Felis G.E."/>
            <person name="de Vos W.M."/>
            <person name="Barrangou R."/>
            <person name="Klaenhammer T.R."/>
            <person name="Caufield P.W."/>
            <person name="Cui Y."/>
            <person name="Zhang H."/>
            <person name="O'Toole P.W."/>
        </authorList>
    </citation>
    <scope>NUCLEOTIDE SEQUENCE [LARGE SCALE GENOMIC DNA]</scope>
    <source>
        <strain evidence="1 2">DSM 20623</strain>
    </source>
</reference>
<dbReference type="PANTHER" id="PTHR35145">
    <property type="entry name" value="CYTOPLASMIC PROTEIN-RELATED"/>
    <property type="match status" value="1"/>
</dbReference>
<evidence type="ECO:0000313" key="2">
    <source>
        <dbReference type="Proteomes" id="UP000051658"/>
    </source>
</evidence>
<dbReference type="InterPro" id="IPR058532">
    <property type="entry name" value="YjbR/MT2646/Rv2570-like"/>
</dbReference>
<dbReference type="SUPFAM" id="SSF142906">
    <property type="entry name" value="YjbR-like"/>
    <property type="match status" value="1"/>
</dbReference>
<name>A0A0R2HXD2_CARDV</name>
<sequence length="128" mass="14615">MNIASRQAFLTAEGKKLAGAKVALKEEWGSMAFTVGDKLYALMGENKDGKEIITVKGLPEDNERLREDFHSVTYGYYMNKTHWISIDLSTTELEDGHILVLLKKSYHLIVEKLPKKIQKELQNTKEMN</sequence>
<accession>A0A0R2HXD2</accession>
<organism evidence="1 2">
    <name type="scientific">Carnobacterium divergens DSM 20623</name>
    <dbReference type="NCBI Taxonomy" id="1449336"/>
    <lineage>
        <taxon>Bacteria</taxon>
        <taxon>Bacillati</taxon>
        <taxon>Bacillota</taxon>
        <taxon>Bacilli</taxon>
        <taxon>Lactobacillales</taxon>
        <taxon>Carnobacteriaceae</taxon>
        <taxon>Carnobacterium</taxon>
    </lineage>
</organism>
<evidence type="ECO:0000313" key="1">
    <source>
        <dbReference type="EMBL" id="KRN57006.1"/>
    </source>
</evidence>
<comment type="caution">
    <text evidence="1">The sequence shown here is derived from an EMBL/GenBank/DDBJ whole genome shotgun (WGS) entry which is preliminary data.</text>
</comment>
<dbReference type="InterPro" id="IPR038056">
    <property type="entry name" value="YjbR-like_sf"/>
</dbReference>
<dbReference type="GeneID" id="89587947"/>
<dbReference type="Gene3D" id="3.90.1150.30">
    <property type="match status" value="1"/>
</dbReference>
<gene>
    <name evidence="1" type="ORF">IV74_GL000656</name>
</gene>
<dbReference type="eggNOG" id="COG2315">
    <property type="taxonomic scope" value="Bacteria"/>
</dbReference>
<dbReference type="EMBL" id="JQBS01000017">
    <property type="protein sequence ID" value="KRN57006.1"/>
    <property type="molecule type" value="Genomic_DNA"/>
</dbReference>
<dbReference type="RefSeq" id="WP_051915694.1">
    <property type="nucleotide sequence ID" value="NZ_JQBS01000017.1"/>
</dbReference>